<dbReference type="InterPro" id="IPR002549">
    <property type="entry name" value="AI-2E-like"/>
</dbReference>
<evidence type="ECO:0000256" key="2">
    <source>
        <dbReference type="ARBA" id="ARBA00009773"/>
    </source>
</evidence>
<feature type="transmembrane region" description="Helical" evidence="6">
    <location>
        <begin position="56"/>
        <end position="80"/>
    </location>
</feature>
<feature type="transmembrane region" description="Helical" evidence="6">
    <location>
        <begin position="12"/>
        <end position="36"/>
    </location>
</feature>
<keyword evidence="5 6" id="KW-0472">Membrane</keyword>
<organism evidence="7 8">
    <name type="scientific">Thiopseudomonas alkaliphila</name>
    <dbReference type="NCBI Taxonomy" id="1697053"/>
    <lineage>
        <taxon>Bacteria</taxon>
        <taxon>Pseudomonadati</taxon>
        <taxon>Pseudomonadota</taxon>
        <taxon>Gammaproteobacteria</taxon>
        <taxon>Pseudomonadales</taxon>
        <taxon>Pseudomonadaceae</taxon>
        <taxon>Thiopseudomonas</taxon>
    </lineage>
</organism>
<dbReference type="GO" id="GO:0055085">
    <property type="term" value="P:transmembrane transport"/>
    <property type="evidence" value="ECO:0007669"/>
    <property type="project" value="TreeGrafter"/>
</dbReference>
<dbReference type="PANTHER" id="PTHR21716:SF64">
    <property type="entry name" value="AI-2 TRANSPORT PROTEIN TQSA"/>
    <property type="match status" value="1"/>
</dbReference>
<reference evidence="7" key="2">
    <citation type="journal article" date="2022" name="Sci. Total Environ.">
        <title>Prevalence, transmission, and molecular epidemiology of tet(X)-positive bacteria among humans, animals, and environmental niches in China: An epidemiological, and genomic-based study.</title>
        <authorList>
            <person name="Dong N."/>
            <person name="Zeng Y."/>
            <person name="Cai C."/>
            <person name="Sun C."/>
            <person name="Lu J."/>
            <person name="Liu C."/>
            <person name="Zhou H."/>
            <person name="Sun Q."/>
            <person name="Shu L."/>
            <person name="Wang H."/>
            <person name="Wang Y."/>
            <person name="Wang S."/>
            <person name="Wu C."/>
            <person name="Chan E.W."/>
            <person name="Chen G."/>
            <person name="Shen Z."/>
            <person name="Chen S."/>
            <person name="Zhang R."/>
        </authorList>
    </citation>
    <scope>NUCLEOTIDE SEQUENCE</scope>
    <source>
        <strain evidence="7">DF46-2-2</strain>
    </source>
</reference>
<evidence type="ECO:0000256" key="4">
    <source>
        <dbReference type="ARBA" id="ARBA00022989"/>
    </source>
</evidence>
<evidence type="ECO:0000256" key="1">
    <source>
        <dbReference type="ARBA" id="ARBA00004141"/>
    </source>
</evidence>
<evidence type="ECO:0000313" key="7">
    <source>
        <dbReference type="EMBL" id="MDM1696098.1"/>
    </source>
</evidence>
<evidence type="ECO:0000256" key="3">
    <source>
        <dbReference type="ARBA" id="ARBA00022692"/>
    </source>
</evidence>
<comment type="subcellular location">
    <subcellularLocation>
        <location evidence="1">Membrane</location>
        <topology evidence="1">Multi-pass membrane protein</topology>
    </subcellularLocation>
</comment>
<dbReference type="Pfam" id="PF01594">
    <property type="entry name" value="AI-2E_transport"/>
    <property type="match status" value="1"/>
</dbReference>
<gene>
    <name evidence="7" type="ORF">HX099_05385</name>
</gene>
<evidence type="ECO:0000256" key="5">
    <source>
        <dbReference type="ARBA" id="ARBA00023136"/>
    </source>
</evidence>
<dbReference type="PANTHER" id="PTHR21716">
    <property type="entry name" value="TRANSMEMBRANE PROTEIN"/>
    <property type="match status" value="1"/>
</dbReference>
<comment type="caution">
    <text evidence="7">The sequence shown here is derived from an EMBL/GenBank/DDBJ whole genome shotgun (WGS) entry which is preliminary data.</text>
</comment>
<feature type="transmembrane region" description="Helical" evidence="6">
    <location>
        <begin position="149"/>
        <end position="169"/>
    </location>
</feature>
<feature type="transmembrane region" description="Helical" evidence="6">
    <location>
        <begin position="267"/>
        <end position="285"/>
    </location>
</feature>
<dbReference type="EMBL" id="JACANB010000003">
    <property type="protein sequence ID" value="MDM1696098.1"/>
    <property type="molecule type" value="Genomic_DNA"/>
</dbReference>
<evidence type="ECO:0000313" key="8">
    <source>
        <dbReference type="Proteomes" id="UP001173465"/>
    </source>
</evidence>
<feature type="transmembrane region" description="Helical" evidence="6">
    <location>
        <begin position="305"/>
        <end position="336"/>
    </location>
</feature>
<dbReference type="GO" id="GO:0016020">
    <property type="term" value="C:membrane"/>
    <property type="evidence" value="ECO:0007669"/>
    <property type="project" value="UniProtKB-SubCell"/>
</dbReference>
<sequence>MSVIKNWPWFAALALLLAFLYAVMPILTPFLVSLLIAYMGDPLVDKLEERGLSRTLGVIVVFAVIVLILAGVLAFLVPLISKQLVKLYGMLPQMVDWVQHTAVPWLHTKLGVPSDILDGDKLKQAFSEHLDKTSGAAGFLLAKVTASGMALFGFVANFVLIPVVSFYLLRDWDILVDKVRGLLPRRGEGAVVKMAKECHEVLGAFIRGQLLVMLALGGIYATGLMLLGLDLGLLVGLLAGLASIVPYMGFAVGITAALLAGVFQFGFELYPLLGIVGVFALGQALEGMVLTPLLVGDRIGLHPVAVIFAIMAGGQLFGFTGVLLALPAAAVIMVLLRHVHEMYKDSDLYTEQSAADEYDEPAQGLSVTAEGEYCLIKQETQDSTQVVNAAE</sequence>
<dbReference type="AlphaFoldDB" id="A0AAW7DTV2"/>
<feature type="transmembrane region" description="Helical" evidence="6">
    <location>
        <begin position="210"/>
        <end position="229"/>
    </location>
</feature>
<evidence type="ECO:0000256" key="6">
    <source>
        <dbReference type="SAM" id="Phobius"/>
    </source>
</evidence>
<accession>A0AAW7DTV2</accession>
<proteinExistence type="inferred from homology"/>
<keyword evidence="4 6" id="KW-1133">Transmembrane helix</keyword>
<reference evidence="7" key="1">
    <citation type="submission" date="2020-06" db="EMBL/GenBank/DDBJ databases">
        <authorList>
            <person name="Dong N."/>
        </authorList>
    </citation>
    <scope>NUCLEOTIDE SEQUENCE</scope>
    <source>
        <strain evidence="7">DF46-2-2</strain>
    </source>
</reference>
<keyword evidence="3 6" id="KW-0812">Transmembrane</keyword>
<dbReference type="Proteomes" id="UP001173465">
    <property type="component" value="Unassembled WGS sequence"/>
</dbReference>
<feature type="transmembrane region" description="Helical" evidence="6">
    <location>
        <begin position="235"/>
        <end position="260"/>
    </location>
</feature>
<name>A0AAW7DTV2_9GAMM</name>
<comment type="similarity">
    <text evidence="2">Belongs to the autoinducer-2 exporter (AI-2E) (TC 2.A.86) family.</text>
</comment>
<protein>
    <submittedName>
        <fullName evidence="7">AI-2E family transporter</fullName>
    </submittedName>
</protein>
<dbReference type="RefSeq" id="WP_064502516.1">
    <property type="nucleotide sequence ID" value="NZ_CP012360.1"/>
</dbReference>